<comment type="caution">
    <text evidence="1">The sequence shown here is derived from an EMBL/GenBank/DDBJ whole genome shotgun (WGS) entry which is preliminary data.</text>
</comment>
<evidence type="ECO:0000313" key="1">
    <source>
        <dbReference type="EMBL" id="KAK3709344.1"/>
    </source>
</evidence>
<accession>A0ACC3N3F3</accession>
<organism evidence="1 2">
    <name type="scientific">Vermiconidia calcicola</name>
    <dbReference type="NCBI Taxonomy" id="1690605"/>
    <lineage>
        <taxon>Eukaryota</taxon>
        <taxon>Fungi</taxon>
        <taxon>Dikarya</taxon>
        <taxon>Ascomycota</taxon>
        <taxon>Pezizomycotina</taxon>
        <taxon>Dothideomycetes</taxon>
        <taxon>Dothideomycetidae</taxon>
        <taxon>Mycosphaerellales</taxon>
        <taxon>Extremaceae</taxon>
        <taxon>Vermiconidia</taxon>
    </lineage>
</organism>
<proteinExistence type="predicted"/>
<protein>
    <submittedName>
        <fullName evidence="1">Sodium- and chloride-dependent GABA transporter 1</fullName>
    </submittedName>
</protein>
<dbReference type="Proteomes" id="UP001281147">
    <property type="component" value="Unassembled WGS sequence"/>
</dbReference>
<dbReference type="EMBL" id="JAUTXU010000093">
    <property type="protein sequence ID" value="KAK3709344.1"/>
    <property type="molecule type" value="Genomic_DNA"/>
</dbReference>
<reference evidence="1" key="1">
    <citation type="submission" date="2023-07" db="EMBL/GenBank/DDBJ databases">
        <title>Black Yeasts Isolated from many extreme environments.</title>
        <authorList>
            <person name="Coleine C."/>
            <person name="Stajich J.E."/>
            <person name="Selbmann L."/>
        </authorList>
    </citation>
    <scope>NUCLEOTIDE SEQUENCE</scope>
    <source>
        <strain evidence="1">CCFEE 5714</strain>
    </source>
</reference>
<keyword evidence="2" id="KW-1185">Reference proteome</keyword>
<gene>
    <name evidence="1" type="primary">GAT1_1</name>
    <name evidence="1" type="ORF">LTR37_010905</name>
</gene>
<sequence length="919" mass="99092">MSKVGRAKDSTPRRVRARDEKRGVVMLPEEAADASAIGLEDAVSSTTSSSPRGVRFPPGYSNSASGTSSAIQSLTSAGTLSTLESKLDWSPTETAARSGLLRDPVFNEWTSDATNMEADSPEELQKKDPLGTQIWKLYHKQKGQLPNSERLENLTWRMMSMNLRRKELERQGLLTRQRGQNAPSGIAQLRKSSEQANQAEDGNMNLDDFIVSSSIGTPAGMSPAASSVPEESLASSASTAAAIPIKQHQRLQAEALQLSRASAPSVTSLEQDRANHEFSYVHRHVRKTSIDERRPPKRRAEASPQVPPVNNTNVRSQGLVDEAALQSYSLDVPSHPTTIAPQSQHPSIPFDLDTTFNIDQDPIMNSAGPMQQYFSFSPMGSPMMNNASYNHLYNSQTSMPPPQSASSMHTPQGSAYPSTVSTPQPFPEDHDMLFAPQPIHFGSMPNFTQHQHQSPAQQQFMFNPSGEQLFSAISSSGPPQAFSQPSFHAPNLLDSTQVRQNDFQQANGVGVPRQENMFTFGADEDDEDEELTSFQDQSWMTQGYPSMDDASMDMHSGYQWDNNMSNMFNPNAARFPGGPPRKGVTIGATEMIPTAHSWEQGGLNRGYGSTASVSDTRNRGGDPRTRKIPRTTSTPNTAGMATGMFSIYNQPSPSSPPESGFSSAVPSRPGSPRQGENNGVPPTCTNCFTQTTPLWRRNPEGHPLCNACGLFLKLHGVVRPLSLKTDVIKKRNRGSGQSAPVGTSRSRKAASRKNSVAQASINPSGSAKSTTNESESPKSNSGSAGAGTTATTPTSSNHSDKPAVKTVVPIAPGPPKPPTQPPVSAPTRQVAPRRTRKASRAGNITTSEDLEDRVTGRGNKIEASPQHAQFAANDLPSQPNTVSMQAPMGPQGGTGEQGRLPPGMAMTGPQEWEWLTMSL</sequence>
<name>A0ACC3N3F3_9PEZI</name>
<evidence type="ECO:0000313" key="2">
    <source>
        <dbReference type="Proteomes" id="UP001281147"/>
    </source>
</evidence>